<name>A0ABS8SWH4_DATST</name>
<sequence>MTMTRQFPRMKLFEAERFNSQVLPDIEPQGIINEFNKILQISERRKSGKISRDRNRDVSKKVARRMKLHQGGEVMMYDQRLFNQDKGMGSGFATTDDAYNIYDKSLFTHSLSTLYRPKKDVDSDVYDEKQQTEKIAKTDRFKPDTTFVGTSERAGPVEFEADPFGLDQL</sequence>
<dbReference type="PANTHER" id="PTHR12096">
    <property type="entry name" value="NUCLEAR PROTEIN SKIP-RELATED"/>
    <property type="match status" value="1"/>
</dbReference>
<accession>A0ABS8SWH4</accession>
<keyword evidence="2" id="KW-1185">Reference proteome</keyword>
<comment type="caution">
    <text evidence="1">The sequence shown here is derived from an EMBL/GenBank/DDBJ whole genome shotgun (WGS) entry which is preliminary data.</text>
</comment>
<protein>
    <submittedName>
        <fullName evidence="1">Uncharacterized protein</fullName>
    </submittedName>
</protein>
<organism evidence="1 2">
    <name type="scientific">Datura stramonium</name>
    <name type="common">Jimsonweed</name>
    <name type="synonym">Common thornapple</name>
    <dbReference type="NCBI Taxonomy" id="4076"/>
    <lineage>
        <taxon>Eukaryota</taxon>
        <taxon>Viridiplantae</taxon>
        <taxon>Streptophyta</taxon>
        <taxon>Embryophyta</taxon>
        <taxon>Tracheophyta</taxon>
        <taxon>Spermatophyta</taxon>
        <taxon>Magnoliopsida</taxon>
        <taxon>eudicotyledons</taxon>
        <taxon>Gunneridae</taxon>
        <taxon>Pentapetalae</taxon>
        <taxon>asterids</taxon>
        <taxon>lamiids</taxon>
        <taxon>Solanales</taxon>
        <taxon>Solanaceae</taxon>
        <taxon>Solanoideae</taxon>
        <taxon>Datureae</taxon>
        <taxon>Datura</taxon>
    </lineage>
</organism>
<dbReference type="Proteomes" id="UP000823775">
    <property type="component" value="Unassembled WGS sequence"/>
</dbReference>
<evidence type="ECO:0000313" key="1">
    <source>
        <dbReference type="EMBL" id="MCD7463183.1"/>
    </source>
</evidence>
<proteinExistence type="predicted"/>
<dbReference type="InterPro" id="IPR017862">
    <property type="entry name" value="SKI-int_prot_SKIP"/>
</dbReference>
<gene>
    <name evidence="1" type="ORF">HAX54_050130</name>
</gene>
<reference evidence="1 2" key="1">
    <citation type="journal article" date="2021" name="BMC Genomics">
        <title>Datura genome reveals duplications of psychoactive alkaloid biosynthetic genes and high mutation rate following tissue culture.</title>
        <authorList>
            <person name="Rajewski A."/>
            <person name="Carter-House D."/>
            <person name="Stajich J."/>
            <person name="Litt A."/>
        </authorList>
    </citation>
    <scope>NUCLEOTIDE SEQUENCE [LARGE SCALE GENOMIC DNA]</scope>
    <source>
        <strain evidence="1">AR-01</strain>
    </source>
</reference>
<evidence type="ECO:0000313" key="2">
    <source>
        <dbReference type="Proteomes" id="UP000823775"/>
    </source>
</evidence>
<dbReference type="EMBL" id="JACEIK010000872">
    <property type="protein sequence ID" value="MCD7463183.1"/>
    <property type="molecule type" value="Genomic_DNA"/>
</dbReference>